<feature type="transmembrane region" description="Helical" evidence="5">
    <location>
        <begin position="230"/>
        <end position="247"/>
    </location>
</feature>
<keyword evidence="2 5" id="KW-0812">Transmembrane</keyword>
<evidence type="ECO:0000256" key="3">
    <source>
        <dbReference type="ARBA" id="ARBA00022989"/>
    </source>
</evidence>
<gene>
    <name evidence="7" type="ORF">SAMN06265379_11149</name>
</gene>
<evidence type="ECO:0000313" key="7">
    <source>
        <dbReference type="EMBL" id="SMO87463.1"/>
    </source>
</evidence>
<organism evidence="7 8">
    <name type="scientific">Saccharicrinis carchari</name>
    <dbReference type="NCBI Taxonomy" id="1168039"/>
    <lineage>
        <taxon>Bacteria</taxon>
        <taxon>Pseudomonadati</taxon>
        <taxon>Bacteroidota</taxon>
        <taxon>Bacteroidia</taxon>
        <taxon>Marinilabiliales</taxon>
        <taxon>Marinilabiliaceae</taxon>
        <taxon>Saccharicrinis</taxon>
    </lineage>
</organism>
<evidence type="ECO:0000256" key="4">
    <source>
        <dbReference type="ARBA" id="ARBA00023136"/>
    </source>
</evidence>
<comment type="subcellular location">
    <subcellularLocation>
        <location evidence="1">Membrane</location>
        <topology evidence="1">Multi-pass membrane protein</topology>
    </subcellularLocation>
</comment>
<dbReference type="GO" id="GO:0004252">
    <property type="term" value="F:serine-type endopeptidase activity"/>
    <property type="evidence" value="ECO:0007669"/>
    <property type="project" value="InterPro"/>
</dbReference>
<dbReference type="AlphaFoldDB" id="A0A521EU54"/>
<keyword evidence="7" id="KW-0378">Hydrolase</keyword>
<evidence type="ECO:0000313" key="8">
    <source>
        <dbReference type="Proteomes" id="UP000319040"/>
    </source>
</evidence>
<feature type="transmembrane region" description="Helical" evidence="5">
    <location>
        <begin position="64"/>
        <end position="91"/>
    </location>
</feature>
<dbReference type="SUPFAM" id="SSF144091">
    <property type="entry name" value="Rhomboid-like"/>
    <property type="match status" value="1"/>
</dbReference>
<evidence type="ECO:0000256" key="5">
    <source>
        <dbReference type="SAM" id="Phobius"/>
    </source>
</evidence>
<dbReference type="PANTHER" id="PTHR43066">
    <property type="entry name" value="RHOMBOID-RELATED PROTEIN"/>
    <property type="match status" value="1"/>
</dbReference>
<evidence type="ECO:0000259" key="6">
    <source>
        <dbReference type="Pfam" id="PF01694"/>
    </source>
</evidence>
<evidence type="ECO:0000256" key="1">
    <source>
        <dbReference type="ARBA" id="ARBA00004141"/>
    </source>
</evidence>
<protein>
    <submittedName>
        <fullName evidence="7">Membrane associated serine protease, rhomboid family</fullName>
    </submittedName>
</protein>
<keyword evidence="4 5" id="KW-0472">Membrane</keyword>
<dbReference type="RefSeq" id="WP_142534496.1">
    <property type="nucleotide sequence ID" value="NZ_FXTB01000011.1"/>
</dbReference>
<dbReference type="Proteomes" id="UP000319040">
    <property type="component" value="Unassembled WGS sequence"/>
</dbReference>
<dbReference type="EMBL" id="FXTB01000011">
    <property type="protein sequence ID" value="SMO87463.1"/>
    <property type="molecule type" value="Genomic_DNA"/>
</dbReference>
<dbReference type="PANTHER" id="PTHR43066:SF11">
    <property type="entry name" value="PEPTIDASE S54 RHOMBOID DOMAIN-CONTAINING PROTEIN"/>
    <property type="match status" value="1"/>
</dbReference>
<dbReference type="InterPro" id="IPR035952">
    <property type="entry name" value="Rhomboid-like_sf"/>
</dbReference>
<feature type="domain" description="Peptidase S54 rhomboid" evidence="6">
    <location>
        <begin position="63"/>
        <end position="246"/>
    </location>
</feature>
<feature type="transmembrane region" description="Helical" evidence="5">
    <location>
        <begin position="194"/>
        <end position="218"/>
    </location>
</feature>
<name>A0A521EU54_SACCC</name>
<dbReference type="OrthoDB" id="9807874at2"/>
<dbReference type="Gene3D" id="1.20.1540.10">
    <property type="entry name" value="Rhomboid-like"/>
    <property type="match status" value="1"/>
</dbReference>
<keyword evidence="3 5" id="KW-1133">Transmembrane helix</keyword>
<accession>A0A521EU54</accession>
<dbReference type="Pfam" id="PF01694">
    <property type="entry name" value="Rhomboid"/>
    <property type="match status" value="1"/>
</dbReference>
<sequence>MYRQRSIFSNIPSVVKNLLIINALAFFAMYIFSQGVNIPGLGLVRFDLNVILGLYTPGSEHFKFFQYISYMFMHGNLTHIFFNMFAVFMFGRILERTWGPHKFLFYYLVTGIGAGLLYVMVGFIRAKLLAASLPPTLVNDIYVHGQSILFSNKNYVDSGAASLNLLVNMPMVGASGAVFGLLLAFGMMFPDEYIYLYMLVPVKAKYFVMGYGGLEIYLMLQNNPGDNVAHLAHLGGMLFGFILIRLWRKRNIY</sequence>
<feature type="transmembrane region" description="Helical" evidence="5">
    <location>
        <begin position="165"/>
        <end position="187"/>
    </location>
</feature>
<dbReference type="GO" id="GO:0006508">
    <property type="term" value="P:proteolysis"/>
    <property type="evidence" value="ECO:0007669"/>
    <property type="project" value="UniProtKB-KW"/>
</dbReference>
<reference evidence="7 8" key="1">
    <citation type="submission" date="2017-05" db="EMBL/GenBank/DDBJ databases">
        <authorList>
            <person name="Varghese N."/>
            <person name="Submissions S."/>
        </authorList>
    </citation>
    <scope>NUCLEOTIDE SEQUENCE [LARGE SCALE GENOMIC DNA]</scope>
    <source>
        <strain evidence="7 8">DSM 27040</strain>
    </source>
</reference>
<dbReference type="GO" id="GO:0016020">
    <property type="term" value="C:membrane"/>
    <property type="evidence" value="ECO:0007669"/>
    <property type="project" value="UniProtKB-SubCell"/>
</dbReference>
<keyword evidence="7" id="KW-0645">Protease</keyword>
<feature type="transmembrane region" description="Helical" evidence="5">
    <location>
        <begin position="103"/>
        <end position="124"/>
    </location>
</feature>
<evidence type="ECO:0000256" key="2">
    <source>
        <dbReference type="ARBA" id="ARBA00022692"/>
    </source>
</evidence>
<proteinExistence type="predicted"/>
<feature type="transmembrane region" description="Helical" evidence="5">
    <location>
        <begin position="20"/>
        <end position="44"/>
    </location>
</feature>
<dbReference type="InterPro" id="IPR022764">
    <property type="entry name" value="Peptidase_S54_rhomboid_dom"/>
</dbReference>
<keyword evidence="8" id="KW-1185">Reference proteome</keyword>